<dbReference type="GO" id="GO:0005783">
    <property type="term" value="C:endoplasmic reticulum"/>
    <property type="evidence" value="ECO:0007669"/>
    <property type="project" value="TreeGrafter"/>
</dbReference>
<dbReference type="PANTHER" id="PTHR19317:SF84">
    <property type="entry name" value="PRA1 FAMILY PROTEIN"/>
    <property type="match status" value="1"/>
</dbReference>
<gene>
    <name evidence="9" type="primary">PRA1F2</name>
    <name evidence="9" type="ORF">AXF42_Ash014348</name>
</gene>
<comment type="subcellular location">
    <subcellularLocation>
        <location evidence="2 7">Membrane</location>
        <topology evidence="2 7">Multi-pass membrane protein</topology>
    </subcellularLocation>
</comment>
<evidence type="ECO:0000256" key="1">
    <source>
        <dbReference type="ARBA" id="ARBA00002501"/>
    </source>
</evidence>
<evidence type="ECO:0000256" key="2">
    <source>
        <dbReference type="ARBA" id="ARBA00004141"/>
    </source>
</evidence>
<organism evidence="9 10">
    <name type="scientific">Apostasia shenzhenica</name>
    <dbReference type="NCBI Taxonomy" id="1088818"/>
    <lineage>
        <taxon>Eukaryota</taxon>
        <taxon>Viridiplantae</taxon>
        <taxon>Streptophyta</taxon>
        <taxon>Embryophyta</taxon>
        <taxon>Tracheophyta</taxon>
        <taxon>Spermatophyta</taxon>
        <taxon>Magnoliopsida</taxon>
        <taxon>Liliopsida</taxon>
        <taxon>Asparagales</taxon>
        <taxon>Orchidaceae</taxon>
        <taxon>Apostasioideae</taxon>
        <taxon>Apostasia</taxon>
    </lineage>
</organism>
<reference evidence="9 10" key="1">
    <citation type="journal article" date="2017" name="Nature">
        <title>The Apostasia genome and the evolution of orchids.</title>
        <authorList>
            <person name="Zhang G.Q."/>
            <person name="Liu K.W."/>
            <person name="Li Z."/>
            <person name="Lohaus R."/>
            <person name="Hsiao Y.Y."/>
            <person name="Niu S.C."/>
            <person name="Wang J.Y."/>
            <person name="Lin Y.C."/>
            <person name="Xu Q."/>
            <person name="Chen L.J."/>
            <person name="Yoshida K."/>
            <person name="Fujiwara S."/>
            <person name="Wang Z.W."/>
            <person name="Zhang Y.Q."/>
            <person name="Mitsuda N."/>
            <person name="Wang M."/>
            <person name="Liu G.H."/>
            <person name="Pecoraro L."/>
            <person name="Huang H.X."/>
            <person name="Xiao X.J."/>
            <person name="Lin M."/>
            <person name="Wu X.Y."/>
            <person name="Wu W.L."/>
            <person name="Chen Y.Y."/>
            <person name="Chang S.B."/>
            <person name="Sakamoto S."/>
            <person name="Ohme-Takagi M."/>
            <person name="Yagi M."/>
            <person name="Zeng S.J."/>
            <person name="Shen C.Y."/>
            <person name="Yeh C.M."/>
            <person name="Luo Y.B."/>
            <person name="Tsai W.C."/>
            <person name="Van de Peer Y."/>
            <person name="Liu Z.J."/>
        </authorList>
    </citation>
    <scope>NUCLEOTIDE SEQUENCE [LARGE SCALE GENOMIC DNA]</scope>
    <source>
        <strain evidence="10">cv. Shenzhen</strain>
        <tissue evidence="9">Stem</tissue>
    </source>
</reference>
<proteinExistence type="inferred from homology"/>
<dbReference type="GO" id="GO:0016192">
    <property type="term" value="P:vesicle-mediated transport"/>
    <property type="evidence" value="ECO:0007669"/>
    <property type="project" value="UniProtKB-ARBA"/>
</dbReference>
<dbReference type="Pfam" id="PF03208">
    <property type="entry name" value="PRA1"/>
    <property type="match status" value="1"/>
</dbReference>
<keyword evidence="10" id="KW-1185">Reference proteome</keyword>
<comment type="similarity">
    <text evidence="3 7">Belongs to the PRA1 family.</text>
</comment>
<dbReference type="OrthoDB" id="63113at2759"/>
<accession>A0A2I0B0V5</accession>
<name>A0A2I0B0V5_9ASPA</name>
<dbReference type="Proteomes" id="UP000236161">
    <property type="component" value="Unassembled WGS sequence"/>
</dbReference>
<evidence type="ECO:0000256" key="3">
    <source>
        <dbReference type="ARBA" id="ARBA00006483"/>
    </source>
</evidence>
<dbReference type="GO" id="GO:0005794">
    <property type="term" value="C:Golgi apparatus"/>
    <property type="evidence" value="ECO:0007669"/>
    <property type="project" value="TreeGrafter"/>
</dbReference>
<feature type="transmembrane region" description="Helical" evidence="7">
    <location>
        <begin position="72"/>
        <end position="90"/>
    </location>
</feature>
<feature type="transmembrane region" description="Helical" evidence="7">
    <location>
        <begin position="150"/>
        <end position="167"/>
    </location>
</feature>
<feature type="region of interest" description="Disordered" evidence="8">
    <location>
        <begin position="1"/>
        <end position="22"/>
    </location>
</feature>
<evidence type="ECO:0000256" key="5">
    <source>
        <dbReference type="ARBA" id="ARBA00022989"/>
    </source>
</evidence>
<dbReference type="AlphaFoldDB" id="A0A2I0B0V5"/>
<comment type="function">
    <text evidence="1 7">May be involved in both secretory and endocytic intracellular trafficking in the endosomal/prevacuolar compartments.</text>
</comment>
<keyword evidence="6 7" id="KW-0472">Membrane</keyword>
<sequence length="201" mass="22172">MPGYGTIPTAPWPGPGSSTSGGAAELISRAKERGKALIAPRRPWRELAVLSAFTLPRSCGEAMARIRRNLTYFRVNYAFIVLFILFLSLLWHPVSMIIFIAVFLGWLFLYFLRDDPLVLFHRIVGDRLVLAVLSVVTIVALVFTGVWLNVLVSLIIGLGLVIVHAVFRTTDDLFFDEEEAADRGLISVVGSPTGRNFAAVV</sequence>
<protein>
    <recommendedName>
        <fullName evidence="7">PRA1 family protein</fullName>
    </recommendedName>
</protein>
<evidence type="ECO:0000256" key="6">
    <source>
        <dbReference type="ARBA" id="ARBA00023136"/>
    </source>
</evidence>
<dbReference type="InterPro" id="IPR004895">
    <property type="entry name" value="Prenylated_rab_accept_PRA1"/>
</dbReference>
<evidence type="ECO:0000256" key="8">
    <source>
        <dbReference type="SAM" id="MobiDB-lite"/>
    </source>
</evidence>
<feature type="transmembrane region" description="Helical" evidence="7">
    <location>
        <begin position="96"/>
        <end position="112"/>
    </location>
</feature>
<evidence type="ECO:0000256" key="4">
    <source>
        <dbReference type="ARBA" id="ARBA00022692"/>
    </source>
</evidence>
<evidence type="ECO:0000313" key="9">
    <source>
        <dbReference type="EMBL" id="PKA61431.1"/>
    </source>
</evidence>
<keyword evidence="5 7" id="KW-1133">Transmembrane helix</keyword>
<dbReference type="STRING" id="1088818.A0A2I0B0V5"/>
<dbReference type="GO" id="GO:0016020">
    <property type="term" value="C:membrane"/>
    <property type="evidence" value="ECO:0007669"/>
    <property type="project" value="UniProtKB-SubCell"/>
</dbReference>
<evidence type="ECO:0000313" key="10">
    <source>
        <dbReference type="Proteomes" id="UP000236161"/>
    </source>
</evidence>
<dbReference type="PANTHER" id="PTHR19317">
    <property type="entry name" value="PRENYLATED RAB ACCEPTOR 1-RELATED"/>
    <property type="match status" value="1"/>
</dbReference>
<evidence type="ECO:0000256" key="7">
    <source>
        <dbReference type="RuleBase" id="RU363107"/>
    </source>
</evidence>
<keyword evidence="7" id="KW-0813">Transport</keyword>
<keyword evidence="4 7" id="KW-0812">Transmembrane</keyword>
<feature type="transmembrane region" description="Helical" evidence="7">
    <location>
        <begin position="124"/>
        <end position="144"/>
    </location>
</feature>
<dbReference type="EMBL" id="KZ451930">
    <property type="protein sequence ID" value="PKA61431.1"/>
    <property type="molecule type" value="Genomic_DNA"/>
</dbReference>